<dbReference type="Proteomes" id="UP000545037">
    <property type="component" value="Unassembled WGS sequence"/>
</dbReference>
<dbReference type="InterPro" id="IPR039425">
    <property type="entry name" value="RNA_pol_sigma-70-like"/>
</dbReference>
<dbReference type="EMBL" id="JACHOR010000003">
    <property type="protein sequence ID" value="MBB5746532.1"/>
    <property type="molecule type" value="Genomic_DNA"/>
</dbReference>
<evidence type="ECO:0000259" key="6">
    <source>
        <dbReference type="Pfam" id="PF08281"/>
    </source>
</evidence>
<evidence type="ECO:0000256" key="4">
    <source>
        <dbReference type="ARBA" id="ARBA00023163"/>
    </source>
</evidence>
<dbReference type="InterPro" id="IPR013249">
    <property type="entry name" value="RNA_pol_sigma70_r4_t2"/>
</dbReference>
<evidence type="ECO:0000256" key="3">
    <source>
        <dbReference type="ARBA" id="ARBA00023082"/>
    </source>
</evidence>
<dbReference type="InterPro" id="IPR036388">
    <property type="entry name" value="WH-like_DNA-bd_sf"/>
</dbReference>
<dbReference type="InterPro" id="IPR007627">
    <property type="entry name" value="RNA_pol_sigma70_r2"/>
</dbReference>
<accession>A0A7W9FEN7</accession>
<dbReference type="InterPro" id="IPR013324">
    <property type="entry name" value="RNA_pol_sigma_r3/r4-like"/>
</dbReference>
<dbReference type="GO" id="GO:0006352">
    <property type="term" value="P:DNA-templated transcription initiation"/>
    <property type="evidence" value="ECO:0007669"/>
    <property type="project" value="InterPro"/>
</dbReference>
<dbReference type="PANTHER" id="PTHR43133:SF63">
    <property type="entry name" value="RNA POLYMERASE SIGMA FACTOR FECI-RELATED"/>
    <property type="match status" value="1"/>
</dbReference>
<dbReference type="SUPFAM" id="SSF88946">
    <property type="entry name" value="Sigma2 domain of RNA polymerase sigma factors"/>
    <property type="match status" value="1"/>
</dbReference>
<comment type="caution">
    <text evidence="7">The sequence shown here is derived from an EMBL/GenBank/DDBJ whole genome shotgun (WGS) entry which is preliminary data.</text>
</comment>
<evidence type="ECO:0000313" key="8">
    <source>
        <dbReference type="Proteomes" id="UP000545037"/>
    </source>
</evidence>
<name>A0A7W9FEN7_9CAUL</name>
<dbReference type="Pfam" id="PF08281">
    <property type="entry name" value="Sigma70_r4_2"/>
    <property type="match status" value="1"/>
</dbReference>
<dbReference type="Gene3D" id="1.10.10.10">
    <property type="entry name" value="Winged helix-like DNA-binding domain superfamily/Winged helix DNA-binding domain"/>
    <property type="match status" value="1"/>
</dbReference>
<feature type="domain" description="RNA polymerase sigma-70 region 2" evidence="5">
    <location>
        <begin position="17"/>
        <end position="80"/>
    </location>
</feature>
<dbReference type="GO" id="GO:0016987">
    <property type="term" value="F:sigma factor activity"/>
    <property type="evidence" value="ECO:0007669"/>
    <property type="project" value="UniProtKB-KW"/>
</dbReference>
<dbReference type="NCBIfam" id="TIGR02937">
    <property type="entry name" value="sigma70-ECF"/>
    <property type="match status" value="1"/>
</dbReference>
<sequence length="161" mass="18277">MSDAKELEPEGDGLGGLYRRYAAWLGRRLRTHVNAEDAADIVQETYLRIAPMATDTIRHPKSLLLRVATNLMRNNHRRQALMDSARRDFGSDDTTSAPQSQQVLLKQIILTMPTLYQDVFVLSRFGGMTYQEIADLKGLSVQAVQWRMSKALEHCTARLDE</sequence>
<organism evidence="7 8">
    <name type="scientific">Brevundimonas variabilis</name>
    <dbReference type="NCBI Taxonomy" id="74312"/>
    <lineage>
        <taxon>Bacteria</taxon>
        <taxon>Pseudomonadati</taxon>
        <taxon>Pseudomonadota</taxon>
        <taxon>Alphaproteobacteria</taxon>
        <taxon>Caulobacterales</taxon>
        <taxon>Caulobacteraceae</taxon>
        <taxon>Brevundimonas</taxon>
    </lineage>
</organism>
<dbReference type="InterPro" id="IPR014284">
    <property type="entry name" value="RNA_pol_sigma-70_dom"/>
</dbReference>
<evidence type="ECO:0000256" key="1">
    <source>
        <dbReference type="ARBA" id="ARBA00010641"/>
    </source>
</evidence>
<dbReference type="InterPro" id="IPR013325">
    <property type="entry name" value="RNA_pol_sigma_r2"/>
</dbReference>
<evidence type="ECO:0000259" key="5">
    <source>
        <dbReference type="Pfam" id="PF04542"/>
    </source>
</evidence>
<reference evidence="7 8" key="1">
    <citation type="submission" date="2020-08" db="EMBL/GenBank/DDBJ databases">
        <title>Genomic Encyclopedia of Type Strains, Phase IV (KMG-IV): sequencing the most valuable type-strain genomes for metagenomic binning, comparative biology and taxonomic classification.</title>
        <authorList>
            <person name="Goeker M."/>
        </authorList>
    </citation>
    <scope>NUCLEOTIDE SEQUENCE [LARGE SCALE GENOMIC DNA]</scope>
    <source>
        <strain evidence="7 8">DSM 4737</strain>
    </source>
</reference>
<evidence type="ECO:0000313" key="7">
    <source>
        <dbReference type="EMBL" id="MBB5746532.1"/>
    </source>
</evidence>
<dbReference type="CDD" id="cd06171">
    <property type="entry name" value="Sigma70_r4"/>
    <property type="match status" value="1"/>
</dbReference>
<dbReference type="AlphaFoldDB" id="A0A7W9FEN7"/>
<dbReference type="RefSeq" id="WP_183213489.1">
    <property type="nucleotide sequence ID" value="NZ_JACHOR010000003.1"/>
</dbReference>
<gene>
    <name evidence="7" type="ORF">GGR13_002136</name>
</gene>
<comment type="similarity">
    <text evidence="1">Belongs to the sigma-70 factor family. ECF subfamily.</text>
</comment>
<dbReference type="Pfam" id="PF04542">
    <property type="entry name" value="Sigma70_r2"/>
    <property type="match status" value="1"/>
</dbReference>
<keyword evidence="4" id="KW-0804">Transcription</keyword>
<proteinExistence type="inferred from homology"/>
<protein>
    <submittedName>
        <fullName evidence="7">RNA polymerase sigma-70 factor (ECF subfamily)</fullName>
    </submittedName>
</protein>
<dbReference type="SUPFAM" id="SSF88659">
    <property type="entry name" value="Sigma3 and sigma4 domains of RNA polymerase sigma factors"/>
    <property type="match status" value="1"/>
</dbReference>
<evidence type="ECO:0000256" key="2">
    <source>
        <dbReference type="ARBA" id="ARBA00023015"/>
    </source>
</evidence>
<dbReference type="Gene3D" id="1.10.1740.10">
    <property type="match status" value="1"/>
</dbReference>
<dbReference type="GO" id="GO:0003677">
    <property type="term" value="F:DNA binding"/>
    <property type="evidence" value="ECO:0007669"/>
    <property type="project" value="InterPro"/>
</dbReference>
<keyword evidence="3" id="KW-0731">Sigma factor</keyword>
<dbReference type="PANTHER" id="PTHR43133">
    <property type="entry name" value="RNA POLYMERASE ECF-TYPE SIGMA FACTO"/>
    <property type="match status" value="1"/>
</dbReference>
<feature type="domain" description="RNA polymerase sigma factor 70 region 4 type 2" evidence="6">
    <location>
        <begin position="104"/>
        <end position="155"/>
    </location>
</feature>
<keyword evidence="2" id="KW-0805">Transcription regulation</keyword>
<keyword evidence="8" id="KW-1185">Reference proteome</keyword>